<dbReference type="AlphaFoldDB" id="A0A2W5MIC0"/>
<evidence type="ECO:0000313" key="1">
    <source>
        <dbReference type="EMBL" id="PZQ13170.1"/>
    </source>
</evidence>
<dbReference type="Proteomes" id="UP000249046">
    <property type="component" value="Unassembled WGS sequence"/>
</dbReference>
<evidence type="ECO:0008006" key="3">
    <source>
        <dbReference type="Google" id="ProtNLM"/>
    </source>
</evidence>
<sequence>MAKNVRISDALYTLAQQEARLEDRSIAQQVEHWAKLGLAAASQSSRSAVTSAQGAAAMTRELDALDVLSGKHSADYLHFIPRAIARQSRPAFPARYRKS</sequence>
<gene>
    <name evidence="1" type="ORF">DI564_11715</name>
</gene>
<accession>A0A2W5MIC0</accession>
<organism evidence="1 2">
    <name type="scientific">Rhodanobacter denitrificans</name>
    <dbReference type="NCBI Taxonomy" id="666685"/>
    <lineage>
        <taxon>Bacteria</taxon>
        <taxon>Pseudomonadati</taxon>
        <taxon>Pseudomonadota</taxon>
        <taxon>Gammaproteobacteria</taxon>
        <taxon>Lysobacterales</taxon>
        <taxon>Rhodanobacteraceae</taxon>
        <taxon>Rhodanobacter</taxon>
    </lineage>
</organism>
<name>A0A2W5MIC0_9GAMM</name>
<protein>
    <recommendedName>
        <fullName evidence="3">ParD-like antitoxin of type II toxin-antitoxin system</fullName>
    </recommendedName>
</protein>
<dbReference type="InterPro" id="IPR021831">
    <property type="entry name" value="ParD-like"/>
</dbReference>
<reference evidence="1 2" key="1">
    <citation type="submission" date="2017-08" db="EMBL/GenBank/DDBJ databases">
        <title>Infants hospitalized years apart are colonized by the same room-sourced microbial strains.</title>
        <authorList>
            <person name="Brooks B."/>
            <person name="Olm M.R."/>
            <person name="Firek B.A."/>
            <person name="Baker R."/>
            <person name="Thomas B.C."/>
            <person name="Morowitz M.J."/>
            <person name="Banfield J.F."/>
        </authorList>
    </citation>
    <scope>NUCLEOTIDE SEQUENCE [LARGE SCALE GENOMIC DNA]</scope>
    <source>
        <strain evidence="1">S2_005_003_R2_42</strain>
    </source>
</reference>
<comment type="caution">
    <text evidence="1">The sequence shown here is derived from an EMBL/GenBank/DDBJ whole genome shotgun (WGS) entry which is preliminary data.</text>
</comment>
<evidence type="ECO:0000313" key="2">
    <source>
        <dbReference type="Proteomes" id="UP000249046"/>
    </source>
</evidence>
<dbReference type="Pfam" id="PF11903">
    <property type="entry name" value="ParD_like"/>
    <property type="match status" value="1"/>
</dbReference>
<dbReference type="EMBL" id="QFPO01000010">
    <property type="protein sequence ID" value="PZQ13170.1"/>
    <property type="molecule type" value="Genomic_DNA"/>
</dbReference>
<proteinExistence type="predicted"/>